<evidence type="ECO:0000259" key="4">
    <source>
        <dbReference type="Pfam" id="PF14380"/>
    </source>
</evidence>
<dbReference type="EMBL" id="VEPZ02001071">
    <property type="protein sequence ID" value="KAE8696014.1"/>
    <property type="molecule type" value="Genomic_DNA"/>
</dbReference>
<keyword evidence="6" id="KW-1185">Reference proteome</keyword>
<organism evidence="5 6">
    <name type="scientific">Hibiscus syriacus</name>
    <name type="common">Rose of Sharon</name>
    <dbReference type="NCBI Taxonomy" id="106335"/>
    <lineage>
        <taxon>Eukaryota</taxon>
        <taxon>Viridiplantae</taxon>
        <taxon>Streptophyta</taxon>
        <taxon>Embryophyta</taxon>
        <taxon>Tracheophyta</taxon>
        <taxon>Spermatophyta</taxon>
        <taxon>Magnoliopsida</taxon>
        <taxon>eudicotyledons</taxon>
        <taxon>Gunneridae</taxon>
        <taxon>Pentapetalae</taxon>
        <taxon>rosids</taxon>
        <taxon>malvids</taxon>
        <taxon>Malvales</taxon>
        <taxon>Malvaceae</taxon>
        <taxon>Malvoideae</taxon>
        <taxon>Hibiscus</taxon>
    </lineage>
</organism>
<accession>A0A6A2ZVL5</accession>
<dbReference type="AlphaFoldDB" id="A0A6A2ZVL5"/>
<feature type="domain" description="Wall-associated receptor kinase C-terminal" evidence="4">
    <location>
        <begin position="181"/>
        <end position="216"/>
    </location>
</feature>
<evidence type="ECO:0000256" key="1">
    <source>
        <dbReference type="ARBA" id="ARBA00023180"/>
    </source>
</evidence>
<evidence type="ECO:0000313" key="6">
    <source>
        <dbReference type="Proteomes" id="UP000436088"/>
    </source>
</evidence>
<gene>
    <name evidence="5" type="ORF">F3Y22_tig00110678pilonHSYRG00431</name>
</gene>
<dbReference type="GO" id="GO:0016787">
    <property type="term" value="F:hydrolase activity"/>
    <property type="evidence" value="ECO:0007669"/>
    <property type="project" value="UniProtKB-KW"/>
</dbReference>
<dbReference type="InterPro" id="IPR032872">
    <property type="entry name" value="WAK_assoc_C"/>
</dbReference>
<keyword evidence="3" id="KW-0732">Signal</keyword>
<evidence type="ECO:0000256" key="2">
    <source>
        <dbReference type="SAM" id="MobiDB-lite"/>
    </source>
</evidence>
<sequence>MDNQRIPFIILLITASITPSHSSAAPAAPCFSNCGTSNQVPFRHWLRLWLSTVRTLRNLQLEPAPANNPHWLLPNHRHILQRLNRHDHPVGHVHMQLHATIAQLGARLGQPFPARPINSPPPLMHDAPHLRRRSPSRAPPCVTLPPPTSAPRYTPIASLEDSPTDPSKWLYGVTLKYNDGGFDDYYMNNKCNTCEDSGGICGYSPPGNSFLCICNNGFNTSTDCYNNYNPIQVYEDVLGSSTSLSTYIESKQAPEQVIGKIDRGKGKGI</sequence>
<keyword evidence="1" id="KW-0325">Glycoprotein</keyword>
<evidence type="ECO:0000313" key="5">
    <source>
        <dbReference type="EMBL" id="KAE8696014.1"/>
    </source>
</evidence>
<feature type="signal peptide" evidence="3">
    <location>
        <begin position="1"/>
        <end position="24"/>
    </location>
</feature>
<dbReference type="Proteomes" id="UP000436088">
    <property type="component" value="Unassembled WGS sequence"/>
</dbReference>
<proteinExistence type="predicted"/>
<dbReference type="Pfam" id="PF14380">
    <property type="entry name" value="WAK_assoc"/>
    <property type="match status" value="1"/>
</dbReference>
<feature type="chain" id="PRO_5025475581" evidence="3">
    <location>
        <begin position="25"/>
        <end position="269"/>
    </location>
</feature>
<comment type="caution">
    <text evidence="5">The sequence shown here is derived from an EMBL/GenBank/DDBJ whole genome shotgun (WGS) entry which is preliminary data.</text>
</comment>
<protein>
    <submittedName>
        <fullName evidence="5">Alpha/beta-Hydrolases superfamily protein isoform 1</fullName>
    </submittedName>
</protein>
<evidence type="ECO:0000256" key="3">
    <source>
        <dbReference type="SAM" id="SignalP"/>
    </source>
</evidence>
<feature type="region of interest" description="Disordered" evidence="2">
    <location>
        <begin position="125"/>
        <end position="147"/>
    </location>
</feature>
<dbReference type="PANTHER" id="PTHR33355:SF1">
    <property type="entry name" value="WALL-ASSOCIATED RECEPTOR KINASE-LIKE 15"/>
    <property type="match status" value="1"/>
</dbReference>
<reference evidence="5" key="1">
    <citation type="submission" date="2019-09" db="EMBL/GenBank/DDBJ databases">
        <title>Draft genome information of white flower Hibiscus syriacus.</title>
        <authorList>
            <person name="Kim Y.-M."/>
        </authorList>
    </citation>
    <scope>NUCLEOTIDE SEQUENCE [LARGE SCALE GENOMIC DNA]</scope>
    <source>
        <strain evidence="5">YM2019G1</strain>
    </source>
</reference>
<name>A0A6A2ZVL5_HIBSY</name>
<dbReference type="PANTHER" id="PTHR33355">
    <property type="entry name" value="WALL-ASSOCIATED RECEPTOR KINASE CARBOXY-TERMINAL PROTEIN-RELATED"/>
    <property type="match status" value="1"/>
</dbReference>